<accession>A0ABW4VX53</accession>
<gene>
    <name evidence="1" type="ORF">ACFSJF_05805</name>
</gene>
<evidence type="ECO:0000313" key="1">
    <source>
        <dbReference type="EMBL" id="MFD2043778.1"/>
    </source>
</evidence>
<comment type="caution">
    <text evidence="1">The sequence shown here is derived from an EMBL/GenBank/DDBJ whole genome shotgun (WGS) entry which is preliminary data.</text>
</comment>
<dbReference type="Proteomes" id="UP001597383">
    <property type="component" value="Unassembled WGS sequence"/>
</dbReference>
<name>A0ABW4VX53_9BACI</name>
<sequence>MVKLKRLANRDENSVIVHPPLSDEEIAARVKNYDVLTPKQFGTRYKELLFRPIELELNDQTHQLQFNHCVNPYCKWYGLPQKKFDIKGKPNRYKLATSGGEKSLICNPTPLKKMGAVLETRTLTISNWSVVEEIKRLVRIETVKDIEPEYEFHKDGCSAFDLTPFNEPKAFYKRGKSKSNSQRYQCKECNKFTNVLPNQRQSTTYHQKRNDVIPMFAKLLLNRTPVTRTCEILGIGRGTYYDKLEILYRRCLEFLEKHETRPLKNTKFGEMWLNSDRMIYHLNNVRKKGQGGSQFNGIEELQLPTSVIITSDVLSRYVFRSDVAYDWDITLSDVEQDTQLFKEDHLSEFAKRNARFGEYSYFPQPPSKTDTQSQTEYYQELRKFERREKYIDGLHVHAAYTNIAHFWLIKQLVNASEWRFVTDDDKSIINSINRVFSKEIRLTDGHHFLCQTDKTKSRKKAYEEFKQAKQDLLEWGDLNEVGTNSLRKLAYLYLKELFKTHIFHKKVSDGSGSHNEYADNPIEHPLASIDRGFRSVDCTTDLSSLEPKEVAKLIVTVNDNATNSFIQHIRRRLSILERPLTTARGDGKSYIYSNFNPKYAQMALTILRTYYNFCLPFKSKEGKQTTVKTPAQRLGITDKEFSLENIIYLR</sequence>
<proteinExistence type="predicted"/>
<evidence type="ECO:0000313" key="2">
    <source>
        <dbReference type="Proteomes" id="UP001597383"/>
    </source>
</evidence>
<organism evidence="1 2">
    <name type="scientific">Ornithinibacillus salinisoli</name>
    <dbReference type="NCBI Taxonomy" id="1848459"/>
    <lineage>
        <taxon>Bacteria</taxon>
        <taxon>Bacillati</taxon>
        <taxon>Bacillota</taxon>
        <taxon>Bacilli</taxon>
        <taxon>Bacillales</taxon>
        <taxon>Bacillaceae</taxon>
        <taxon>Ornithinibacillus</taxon>
    </lineage>
</organism>
<reference evidence="2" key="1">
    <citation type="journal article" date="2019" name="Int. J. Syst. Evol. Microbiol.">
        <title>The Global Catalogue of Microorganisms (GCM) 10K type strain sequencing project: providing services to taxonomists for standard genome sequencing and annotation.</title>
        <authorList>
            <consortium name="The Broad Institute Genomics Platform"/>
            <consortium name="The Broad Institute Genome Sequencing Center for Infectious Disease"/>
            <person name="Wu L."/>
            <person name="Ma J."/>
        </authorList>
    </citation>
    <scope>NUCLEOTIDE SEQUENCE [LARGE SCALE GENOMIC DNA]</scope>
    <source>
        <strain evidence="2">R28</strain>
    </source>
</reference>
<keyword evidence="2" id="KW-1185">Reference proteome</keyword>
<protein>
    <submittedName>
        <fullName evidence="1">Insertion element protein</fullName>
    </submittedName>
</protein>
<dbReference type="RefSeq" id="WP_377555833.1">
    <property type="nucleotide sequence ID" value="NZ_JBHUHQ010000011.1"/>
</dbReference>
<dbReference type="EMBL" id="JBHUHQ010000011">
    <property type="protein sequence ID" value="MFD2043778.1"/>
    <property type="molecule type" value="Genomic_DNA"/>
</dbReference>